<protein>
    <submittedName>
        <fullName evidence="2">Uncharacterized protein</fullName>
    </submittedName>
</protein>
<dbReference type="AlphaFoldDB" id="A0A0E9M0Z4"/>
<feature type="transmembrane region" description="Helical" evidence="1">
    <location>
        <begin position="246"/>
        <end position="267"/>
    </location>
</feature>
<name>A0A0E9M0Z4_9BACT</name>
<evidence type="ECO:0000313" key="3">
    <source>
        <dbReference type="Proteomes" id="UP000032900"/>
    </source>
</evidence>
<feature type="transmembrane region" description="Helical" evidence="1">
    <location>
        <begin position="432"/>
        <end position="449"/>
    </location>
</feature>
<feature type="transmembrane region" description="Helical" evidence="1">
    <location>
        <begin position="43"/>
        <end position="63"/>
    </location>
</feature>
<sequence>MEYFTDQMANAHILNQFWLTFLLVISMVLVSRTFVAGTRYSPILIIVVFGLMMGYVMVTTGMGTPGLTEFPIVDFASKVTITALSASFFVGGQEIRKLISKQEIDLKDIVEPSTDEMFLGTKFTQFMFLIRAFFILIGIESLKRVIVGYDNNEPLDSFYPLLGYIGLVGSIILIDYRAKITNKPVYIRKGMLESALILSVLVLSWHMAGWVRPIIALPEIFFAMVLSVTLGMTFSRWKFGPTIRALLFAGIPVVLAANFMVGGSRIAEAFSLTGMTAVLSFGFFGQLLWMFGGLALLIGWAKANNIRNLAPGMAGSLSHSGLTGACTAGDLGYEAQVRAPIMINIPFIGHIFVFSVLAASATTGKLLIPYTLAIVAVGLGLTYWAIRLLKKANREDAKEVKGLMVFSLGWQLVAVFGGLLILNLGGMGLNDSVMANASAISHFGLFAAIQGGMFGEQASGLIAFVFAMPFLVHPLVFGIFGKTAENNGVMPAKLVYALALLGVLGVLYALLF</sequence>
<feature type="transmembrane region" description="Helical" evidence="1">
    <location>
        <begin position="341"/>
        <end position="361"/>
    </location>
</feature>
<feature type="transmembrane region" description="Helical" evidence="1">
    <location>
        <begin position="367"/>
        <end position="386"/>
    </location>
</feature>
<comment type="caution">
    <text evidence="2">The sequence shown here is derived from an EMBL/GenBank/DDBJ whole genome shotgun (WGS) entry which is preliminary data.</text>
</comment>
<dbReference type="EMBL" id="BAZW01000041">
    <property type="protein sequence ID" value="GAO31223.1"/>
    <property type="molecule type" value="Genomic_DNA"/>
</dbReference>
<dbReference type="Proteomes" id="UP000032900">
    <property type="component" value="Unassembled WGS sequence"/>
</dbReference>
<keyword evidence="3" id="KW-1185">Reference proteome</keyword>
<feature type="transmembrane region" description="Helical" evidence="1">
    <location>
        <begin position="190"/>
        <end position="208"/>
    </location>
</feature>
<feature type="transmembrane region" description="Helical" evidence="1">
    <location>
        <begin position="75"/>
        <end position="92"/>
    </location>
</feature>
<feature type="transmembrane region" description="Helical" evidence="1">
    <location>
        <begin position="407"/>
        <end position="426"/>
    </location>
</feature>
<dbReference type="OrthoDB" id="8874697at2"/>
<feature type="transmembrane region" description="Helical" evidence="1">
    <location>
        <begin position="493"/>
        <end position="511"/>
    </location>
</feature>
<dbReference type="STRING" id="1236989.JCM15548_13570"/>
<feature type="transmembrane region" description="Helical" evidence="1">
    <location>
        <begin position="279"/>
        <end position="301"/>
    </location>
</feature>
<feature type="transmembrane region" description="Helical" evidence="1">
    <location>
        <begin position="158"/>
        <end position="178"/>
    </location>
</feature>
<gene>
    <name evidence="2" type="ORF">JCM15548_13570</name>
</gene>
<proteinExistence type="predicted"/>
<reference evidence="2 3" key="1">
    <citation type="journal article" date="2015" name="Microbes Environ.">
        <title>Distribution and evolution of nitrogen fixation genes in the phylum bacteroidetes.</title>
        <authorList>
            <person name="Inoue J."/>
            <person name="Oshima K."/>
            <person name="Suda W."/>
            <person name="Sakamoto M."/>
            <person name="Iino T."/>
            <person name="Noda S."/>
            <person name="Hongoh Y."/>
            <person name="Hattori M."/>
            <person name="Ohkuma M."/>
        </authorList>
    </citation>
    <scope>NUCLEOTIDE SEQUENCE [LARGE SCALE GENOMIC DNA]</scope>
    <source>
        <strain evidence="2">JCM 15548</strain>
    </source>
</reference>
<organism evidence="2 3">
    <name type="scientific">Geofilum rubicundum JCM 15548</name>
    <dbReference type="NCBI Taxonomy" id="1236989"/>
    <lineage>
        <taxon>Bacteria</taxon>
        <taxon>Pseudomonadati</taxon>
        <taxon>Bacteroidota</taxon>
        <taxon>Bacteroidia</taxon>
        <taxon>Marinilabiliales</taxon>
        <taxon>Marinilabiliaceae</taxon>
        <taxon>Geofilum</taxon>
    </lineage>
</organism>
<feature type="transmembrane region" description="Helical" evidence="1">
    <location>
        <begin position="461"/>
        <end position="481"/>
    </location>
</feature>
<keyword evidence="1" id="KW-0472">Membrane</keyword>
<dbReference type="RefSeq" id="WP_062127109.1">
    <property type="nucleotide sequence ID" value="NZ_BAZW01000041.1"/>
</dbReference>
<feature type="transmembrane region" description="Helical" evidence="1">
    <location>
        <begin position="126"/>
        <end position="146"/>
    </location>
</feature>
<feature type="transmembrane region" description="Helical" evidence="1">
    <location>
        <begin position="12"/>
        <end position="31"/>
    </location>
</feature>
<keyword evidence="1" id="KW-1133">Transmembrane helix</keyword>
<keyword evidence="1" id="KW-0812">Transmembrane</keyword>
<evidence type="ECO:0000256" key="1">
    <source>
        <dbReference type="SAM" id="Phobius"/>
    </source>
</evidence>
<accession>A0A0E9M0Z4</accession>
<evidence type="ECO:0000313" key="2">
    <source>
        <dbReference type="EMBL" id="GAO31223.1"/>
    </source>
</evidence>